<dbReference type="AlphaFoldDB" id="A0AAQ3KX52"/>
<organism evidence="2 3">
    <name type="scientific">Canna indica</name>
    <name type="common">Indian-shot</name>
    <dbReference type="NCBI Taxonomy" id="4628"/>
    <lineage>
        <taxon>Eukaryota</taxon>
        <taxon>Viridiplantae</taxon>
        <taxon>Streptophyta</taxon>
        <taxon>Embryophyta</taxon>
        <taxon>Tracheophyta</taxon>
        <taxon>Spermatophyta</taxon>
        <taxon>Magnoliopsida</taxon>
        <taxon>Liliopsida</taxon>
        <taxon>Zingiberales</taxon>
        <taxon>Cannaceae</taxon>
        <taxon>Canna</taxon>
    </lineage>
</organism>
<proteinExistence type="predicted"/>
<sequence length="603" mass="65578">MPLQRSFVQPLHDSFEFDHGSSSSNSSMNQQVLWNNMLFNPAEVESMTDRIVSSSDANMPCLNVSNQDGGQLSIWGSSGSSPSQHYQQDGHEENKWEYGWTPSGTSTSRTGPRIEENHSEGSHMLSLDNHNTTQIDGSQSFPQNNLLFNNLHNNTEHGAAGVGMGNELSDSRFSHHSYALGFLDPESVPSIDLSIPSESSENVGLLREDDERPESSLDGRRISCKRKNSEGFCGQSSTSANASSSHQRGNSLLHSPSYNPMTSLNISSSSGYPSVAHSSEEVPAGFGTTVRGMASECYPSASTTGNAESSHRNYRMRTNPALAQPNSWPVNTVRQSDIWLPNQLPSRTISLNHSLDPSLLATSTSQNQPHIQGVPGLPHIIYHFPWHGASSSRMGSSSGSFNLEGRAVVARGGSQSRNVPTTSNIDLVPAATIRNMAQDQANWNLGSRNINMVPNSQTGTNSGIHPTLGSSWVPRQAPTQYPQPLAEATHPSLFPSVSPESGGQAANFPRHSGHSFSSQEVARQIRATLRGPQPTSQVRSANLMRRRNDGILGAPLSMRSLTVLGEERSRMLSEIRHALESLRRGDGLRFEVSIEQLRLPDQN</sequence>
<evidence type="ECO:0000256" key="1">
    <source>
        <dbReference type="SAM" id="MobiDB-lite"/>
    </source>
</evidence>
<evidence type="ECO:0000313" key="3">
    <source>
        <dbReference type="Proteomes" id="UP001327560"/>
    </source>
</evidence>
<protein>
    <submittedName>
        <fullName evidence="2">E3 ubiquitin-protein ligase HIP1</fullName>
    </submittedName>
</protein>
<feature type="compositionally biased region" description="Low complexity" evidence="1">
    <location>
        <begin position="101"/>
        <end position="111"/>
    </location>
</feature>
<name>A0AAQ3KX52_9LILI</name>
<feature type="region of interest" description="Disordered" evidence="1">
    <location>
        <begin position="192"/>
        <end position="258"/>
    </location>
</feature>
<dbReference type="Proteomes" id="UP001327560">
    <property type="component" value="Chromosome 7"/>
</dbReference>
<feature type="region of interest" description="Disordered" evidence="1">
    <location>
        <begin position="76"/>
        <end position="117"/>
    </location>
</feature>
<feature type="compositionally biased region" description="Low complexity" evidence="1">
    <location>
        <begin position="76"/>
        <end position="87"/>
    </location>
</feature>
<accession>A0AAQ3KX52</accession>
<gene>
    <name evidence="2" type="ORF">Cni_G23968</name>
</gene>
<keyword evidence="3" id="KW-1185">Reference proteome</keyword>
<dbReference type="EMBL" id="CP136896">
    <property type="protein sequence ID" value="WOL15187.1"/>
    <property type="molecule type" value="Genomic_DNA"/>
</dbReference>
<evidence type="ECO:0000313" key="2">
    <source>
        <dbReference type="EMBL" id="WOL15187.1"/>
    </source>
</evidence>
<feature type="compositionally biased region" description="Low complexity" evidence="1">
    <location>
        <begin position="236"/>
        <end position="245"/>
    </location>
</feature>
<reference evidence="2 3" key="1">
    <citation type="submission" date="2023-10" db="EMBL/GenBank/DDBJ databases">
        <title>Chromosome-scale genome assembly provides insights into flower coloration mechanisms of Canna indica.</title>
        <authorList>
            <person name="Li C."/>
        </authorList>
    </citation>
    <scope>NUCLEOTIDE SEQUENCE [LARGE SCALE GENOMIC DNA]</scope>
    <source>
        <tissue evidence="2">Flower</tissue>
    </source>
</reference>
<feature type="compositionally biased region" description="Basic and acidic residues" evidence="1">
    <location>
        <begin position="206"/>
        <end position="221"/>
    </location>
</feature>
<feature type="compositionally biased region" description="Polar residues" evidence="1">
    <location>
        <begin position="246"/>
        <end position="258"/>
    </location>
</feature>